<dbReference type="InterPro" id="IPR000639">
    <property type="entry name" value="Epox_hydrolase-like"/>
</dbReference>
<dbReference type="InterPro" id="IPR029058">
    <property type="entry name" value="AB_hydrolase_fold"/>
</dbReference>
<keyword evidence="1" id="KW-0378">Hydrolase</keyword>
<dbReference type="Gene3D" id="3.40.50.1820">
    <property type="entry name" value="alpha/beta hydrolase"/>
    <property type="match status" value="1"/>
</dbReference>
<dbReference type="PANTHER" id="PTHR43329">
    <property type="entry name" value="EPOXIDE HYDROLASE"/>
    <property type="match status" value="1"/>
</dbReference>
<dbReference type="Proteomes" id="UP000039046">
    <property type="component" value="Unassembled WGS sequence"/>
</dbReference>
<sequence>MDNRSAFKSSRGVQYSYEYKPAKSKSTLLFLHGFPSHLGEWANQVNHFAALGYGTIAVDMLGFGHSSKPDDGSELTFKSMAADLIELLDALTVSKVIGIGHDLGANFLGKLAAFYPSRFIELVFLSVGSGVPGQEFNIDMIHKMTKQFLGHEMFGYISWLAASPNPHQTLEKHAASAMSLLYTSEPSTWNQHFHPLGNFEAFVSADETVPIGAWYTADMQKQHLALYGAKDGYKGATRWYQMMVENLSLAGEKEIEGSELSMPSLFVGHGEQDPLSGQQIQMLQPWVPNLQVKHIPSGHWVHLEKPEETNKILEEFFTTL</sequence>
<feature type="domain" description="AB hydrolase-1" evidence="3">
    <location>
        <begin position="27"/>
        <end position="306"/>
    </location>
</feature>
<evidence type="ECO:0000256" key="2">
    <source>
        <dbReference type="ARBA" id="ARBA00038334"/>
    </source>
</evidence>
<dbReference type="PRINTS" id="PR00412">
    <property type="entry name" value="EPOXHYDRLASE"/>
</dbReference>
<evidence type="ECO:0000313" key="5">
    <source>
        <dbReference type="Proteomes" id="UP000039046"/>
    </source>
</evidence>
<evidence type="ECO:0000259" key="3">
    <source>
        <dbReference type="Pfam" id="PF00561"/>
    </source>
</evidence>
<dbReference type="InterPro" id="IPR000073">
    <property type="entry name" value="AB_hydrolase_1"/>
</dbReference>
<dbReference type="Pfam" id="PF00561">
    <property type="entry name" value="Abhydrolase_1"/>
    <property type="match status" value="1"/>
</dbReference>
<keyword evidence="5" id="KW-1185">Reference proteome</keyword>
<gene>
    <name evidence="4" type="ORF">VHEMI05442</name>
</gene>
<name>A0A0A1TIS4_9HYPO</name>
<dbReference type="STRING" id="1531966.A0A0A1TIS4"/>
<dbReference type="AlphaFoldDB" id="A0A0A1TIS4"/>
<dbReference type="EMBL" id="CDHN01000002">
    <property type="protein sequence ID" value="CEJ89607.1"/>
    <property type="molecule type" value="Genomic_DNA"/>
</dbReference>
<proteinExistence type="inferred from homology"/>
<accession>A0A0A1TIS4</accession>
<dbReference type="SUPFAM" id="SSF53474">
    <property type="entry name" value="alpha/beta-Hydrolases"/>
    <property type="match status" value="1"/>
</dbReference>
<dbReference type="GO" id="GO:0016787">
    <property type="term" value="F:hydrolase activity"/>
    <property type="evidence" value="ECO:0007669"/>
    <property type="project" value="UniProtKB-KW"/>
</dbReference>
<dbReference type="OrthoDB" id="284184at2759"/>
<dbReference type="HOGENOM" id="CLU_020336_7_0_1"/>
<evidence type="ECO:0000256" key="1">
    <source>
        <dbReference type="ARBA" id="ARBA00022801"/>
    </source>
</evidence>
<organism evidence="4 5">
    <name type="scientific">[Torrubiella] hemipterigena</name>
    <dbReference type="NCBI Taxonomy" id="1531966"/>
    <lineage>
        <taxon>Eukaryota</taxon>
        <taxon>Fungi</taxon>
        <taxon>Dikarya</taxon>
        <taxon>Ascomycota</taxon>
        <taxon>Pezizomycotina</taxon>
        <taxon>Sordariomycetes</taxon>
        <taxon>Hypocreomycetidae</taxon>
        <taxon>Hypocreales</taxon>
        <taxon>Clavicipitaceae</taxon>
        <taxon>Clavicipitaceae incertae sedis</taxon>
        <taxon>'Torrubiella' clade</taxon>
    </lineage>
</organism>
<protein>
    <recommendedName>
        <fullName evidence="3">AB hydrolase-1 domain-containing protein</fullName>
    </recommendedName>
</protein>
<evidence type="ECO:0000313" key="4">
    <source>
        <dbReference type="EMBL" id="CEJ89607.1"/>
    </source>
</evidence>
<comment type="similarity">
    <text evidence="2">Belongs to the AB hydrolase superfamily. Epoxide hydrolase family.</text>
</comment>
<reference evidence="4 5" key="1">
    <citation type="journal article" date="2015" name="Genome Announc.">
        <title>Draft Genome Sequence and Gene Annotation of the Entomopathogenic Fungus Verticillium hemipterigenum.</title>
        <authorList>
            <person name="Horn F."/>
            <person name="Habel A."/>
            <person name="Scharf D.H."/>
            <person name="Dworschak J."/>
            <person name="Brakhage A.A."/>
            <person name="Guthke R."/>
            <person name="Hertweck C."/>
            <person name="Linde J."/>
        </authorList>
    </citation>
    <scope>NUCLEOTIDE SEQUENCE [LARGE SCALE GENOMIC DNA]</scope>
</reference>